<dbReference type="AlphaFoldDB" id="A0AAQ3S997"/>
<name>A0AAQ3S997_VIGMU</name>
<accession>A0AAQ3S997</accession>
<organism evidence="1 2">
    <name type="scientific">Vigna mungo</name>
    <name type="common">Black gram</name>
    <name type="synonym">Phaseolus mungo</name>
    <dbReference type="NCBI Taxonomy" id="3915"/>
    <lineage>
        <taxon>Eukaryota</taxon>
        <taxon>Viridiplantae</taxon>
        <taxon>Streptophyta</taxon>
        <taxon>Embryophyta</taxon>
        <taxon>Tracheophyta</taxon>
        <taxon>Spermatophyta</taxon>
        <taxon>Magnoliopsida</taxon>
        <taxon>eudicotyledons</taxon>
        <taxon>Gunneridae</taxon>
        <taxon>Pentapetalae</taxon>
        <taxon>rosids</taxon>
        <taxon>fabids</taxon>
        <taxon>Fabales</taxon>
        <taxon>Fabaceae</taxon>
        <taxon>Papilionoideae</taxon>
        <taxon>50 kb inversion clade</taxon>
        <taxon>NPAAA clade</taxon>
        <taxon>indigoferoid/millettioid clade</taxon>
        <taxon>Phaseoleae</taxon>
        <taxon>Vigna</taxon>
    </lineage>
</organism>
<gene>
    <name evidence="1" type="ORF">V8G54_007783</name>
</gene>
<reference evidence="1 2" key="1">
    <citation type="journal article" date="2023" name="Life. Sci Alliance">
        <title>Evolutionary insights into 3D genome organization and epigenetic landscape of Vigna mungo.</title>
        <authorList>
            <person name="Junaid A."/>
            <person name="Singh B."/>
            <person name="Bhatia S."/>
        </authorList>
    </citation>
    <scope>NUCLEOTIDE SEQUENCE [LARGE SCALE GENOMIC DNA]</scope>
    <source>
        <strain evidence="1">Urdbean</strain>
    </source>
</reference>
<dbReference type="EMBL" id="CP144699">
    <property type="protein sequence ID" value="WVZ20461.1"/>
    <property type="molecule type" value="Genomic_DNA"/>
</dbReference>
<proteinExistence type="predicted"/>
<sequence length="184" mass="19944">MWFGPWRRGERGGARGRIIGSQRSSTSIAWEHREDFDERFILEADDDVGGFRIRGVEGGGDEEGVVGVREEMERDAMLGEEGEVGVGGVVEEGSGKDAHDVDRGVGVDVDVEEVGGVVVEEKVEEFEGVGGKGGEGVGIGAIEEVDVIEFIGGRDWKKRIGRERKREKVNTNGVENIEFGAILN</sequence>
<keyword evidence="2" id="KW-1185">Reference proteome</keyword>
<evidence type="ECO:0000313" key="2">
    <source>
        <dbReference type="Proteomes" id="UP001374535"/>
    </source>
</evidence>
<evidence type="ECO:0000313" key="1">
    <source>
        <dbReference type="EMBL" id="WVZ20461.1"/>
    </source>
</evidence>
<dbReference type="Proteomes" id="UP001374535">
    <property type="component" value="Chromosome 2"/>
</dbReference>
<protein>
    <submittedName>
        <fullName evidence="1">Uncharacterized protein</fullName>
    </submittedName>
</protein>